<organism evidence="1">
    <name type="scientific">marine metagenome</name>
    <dbReference type="NCBI Taxonomy" id="408172"/>
    <lineage>
        <taxon>unclassified sequences</taxon>
        <taxon>metagenomes</taxon>
        <taxon>ecological metagenomes</taxon>
    </lineage>
</organism>
<accession>A0A382KDZ2</accession>
<protein>
    <submittedName>
        <fullName evidence="1">Uncharacterized protein</fullName>
    </submittedName>
</protein>
<dbReference type="AlphaFoldDB" id="A0A382KDZ2"/>
<name>A0A382KDZ2_9ZZZZ</name>
<proteinExistence type="predicted"/>
<dbReference type="EMBL" id="UINC01079518">
    <property type="protein sequence ID" value="SVC21592.1"/>
    <property type="molecule type" value="Genomic_DNA"/>
</dbReference>
<sequence length="61" mass="6846">MPPDNGGIFLRVVDKLGGDVGNQPAFEVADTVFEKQFAFFKSLQLKIVDQRIFSNVLEFLV</sequence>
<reference evidence="1" key="1">
    <citation type="submission" date="2018-05" db="EMBL/GenBank/DDBJ databases">
        <authorList>
            <person name="Lanie J.A."/>
            <person name="Ng W.-L."/>
            <person name="Kazmierczak K.M."/>
            <person name="Andrzejewski T.M."/>
            <person name="Davidsen T.M."/>
            <person name="Wayne K.J."/>
            <person name="Tettelin H."/>
            <person name="Glass J.I."/>
            <person name="Rusch D."/>
            <person name="Podicherti R."/>
            <person name="Tsui H.-C.T."/>
            <person name="Winkler M.E."/>
        </authorList>
    </citation>
    <scope>NUCLEOTIDE SEQUENCE</scope>
</reference>
<feature type="non-terminal residue" evidence="1">
    <location>
        <position position="61"/>
    </location>
</feature>
<evidence type="ECO:0000313" key="1">
    <source>
        <dbReference type="EMBL" id="SVC21592.1"/>
    </source>
</evidence>
<gene>
    <name evidence="1" type="ORF">METZ01_LOCUS274446</name>
</gene>